<dbReference type="AlphaFoldDB" id="A0A2R7UU44"/>
<keyword evidence="1" id="KW-1133">Transmembrane helix</keyword>
<keyword evidence="1" id="KW-0812">Transmembrane</keyword>
<evidence type="ECO:0000256" key="1">
    <source>
        <dbReference type="SAM" id="Phobius"/>
    </source>
</evidence>
<keyword evidence="1" id="KW-0472">Membrane</keyword>
<evidence type="ECO:0000313" key="3">
    <source>
        <dbReference type="Proteomes" id="UP000244874"/>
    </source>
</evidence>
<dbReference type="Proteomes" id="UP000244874">
    <property type="component" value="Unassembled WGS sequence"/>
</dbReference>
<gene>
    <name evidence="2" type="ORF">DBB42_01030</name>
</gene>
<feature type="transmembrane region" description="Helical" evidence="1">
    <location>
        <begin position="36"/>
        <end position="53"/>
    </location>
</feature>
<evidence type="ECO:0000313" key="2">
    <source>
        <dbReference type="EMBL" id="PTU54109.1"/>
    </source>
</evidence>
<feature type="non-terminal residue" evidence="2">
    <location>
        <position position="1"/>
    </location>
</feature>
<organism evidence="2 3">
    <name type="scientific">Pseudomonas plecoglossicida</name>
    <dbReference type="NCBI Taxonomy" id="70775"/>
    <lineage>
        <taxon>Bacteria</taxon>
        <taxon>Pseudomonadati</taxon>
        <taxon>Pseudomonadota</taxon>
        <taxon>Gammaproteobacteria</taxon>
        <taxon>Pseudomonadales</taxon>
        <taxon>Pseudomonadaceae</taxon>
        <taxon>Pseudomonas</taxon>
    </lineage>
</organism>
<sequence length="98" mass="11596">NLCDYQSVLTSTHTNCLIRFVKERLVKSVSSQPRRAFYAFLIYCQAFILKFFARNSFNFKHLTRFDLSSREVNNTAFRNAVNHLFTTTGWLSAYQEKR</sequence>
<reference evidence="2 3" key="1">
    <citation type="submission" date="2018-04" db="EMBL/GenBank/DDBJ databases">
        <authorList>
            <person name="Go L.Y."/>
            <person name="Mitchell J.A."/>
        </authorList>
    </citation>
    <scope>NUCLEOTIDE SEQUENCE [LARGE SCALE GENOMIC DNA]</scope>
    <source>
        <strain evidence="2 3">KCJK7865</strain>
    </source>
</reference>
<protein>
    <submittedName>
        <fullName evidence="2">Uncharacterized protein</fullName>
    </submittedName>
</protein>
<dbReference type="EMBL" id="QANO01000051">
    <property type="protein sequence ID" value="PTU54109.1"/>
    <property type="molecule type" value="Genomic_DNA"/>
</dbReference>
<accession>A0A2R7UU44</accession>
<name>A0A2R7UU44_PSEDL</name>
<comment type="caution">
    <text evidence="2">The sequence shown here is derived from an EMBL/GenBank/DDBJ whole genome shotgun (WGS) entry which is preliminary data.</text>
</comment>
<proteinExistence type="predicted"/>